<feature type="transmembrane region" description="Helical" evidence="1">
    <location>
        <begin position="60"/>
        <end position="82"/>
    </location>
</feature>
<organism evidence="2 3">
    <name type="scientific">Photobacterium gaetbulicola Gung47</name>
    <dbReference type="NCBI Taxonomy" id="658445"/>
    <lineage>
        <taxon>Bacteria</taxon>
        <taxon>Pseudomonadati</taxon>
        <taxon>Pseudomonadota</taxon>
        <taxon>Gammaproteobacteria</taxon>
        <taxon>Vibrionales</taxon>
        <taxon>Vibrionaceae</taxon>
        <taxon>Photobacterium</taxon>
    </lineage>
</organism>
<evidence type="ECO:0000313" key="3">
    <source>
        <dbReference type="Proteomes" id="UP000032303"/>
    </source>
</evidence>
<protein>
    <submittedName>
        <fullName evidence="2">Uncharacterized protein</fullName>
    </submittedName>
</protein>
<dbReference type="KEGG" id="pgb:H744_2c0123"/>
<dbReference type="STRING" id="658445.H744_2c0123"/>
<keyword evidence="1" id="KW-0472">Membrane</keyword>
<dbReference type="AlphaFoldDB" id="A0A0C5WUZ7"/>
<evidence type="ECO:0000313" key="2">
    <source>
        <dbReference type="EMBL" id="AJR06885.1"/>
    </source>
</evidence>
<keyword evidence="1" id="KW-0812">Transmembrane</keyword>
<sequence>MNLSIQYSYLNTAPAYDSVTVVLTVVITVLLTLAFIYSAFSIYTIFLFLNSRSSELRKRVQAHGGLWLIIHSGCLYGVGQIFSKLNFGPIMEYINIKIIPALDQIGLIDAVWSTLFTVFGWMIPFGTAAVGTNLLFEALRQRTGKENPDKKTPYKPKCLDKLIRKKLAKYKLWSPSKTKEDGNNQS</sequence>
<evidence type="ECO:0000256" key="1">
    <source>
        <dbReference type="SAM" id="Phobius"/>
    </source>
</evidence>
<feature type="transmembrane region" description="Helical" evidence="1">
    <location>
        <begin position="20"/>
        <end position="48"/>
    </location>
</feature>
<accession>A0A0C5WUZ7</accession>
<dbReference type="PATRIC" id="fig|658445.3.peg.2021"/>
<reference evidence="2 3" key="1">
    <citation type="submission" date="2013-05" db="EMBL/GenBank/DDBJ databases">
        <title>Complete genome sequence of the lipase-producing bacterium Photobacterium gaetbulicola Gung47.</title>
        <authorList>
            <person name="Kim Y.-O."/>
        </authorList>
    </citation>
    <scope>NUCLEOTIDE SEQUENCE [LARGE SCALE GENOMIC DNA]</scope>
    <source>
        <strain evidence="2 3">Gung47</strain>
    </source>
</reference>
<feature type="transmembrane region" description="Helical" evidence="1">
    <location>
        <begin position="110"/>
        <end position="136"/>
    </location>
</feature>
<dbReference type="EMBL" id="CP005974">
    <property type="protein sequence ID" value="AJR06885.1"/>
    <property type="molecule type" value="Genomic_DNA"/>
</dbReference>
<name>A0A0C5WUZ7_9GAMM</name>
<keyword evidence="3" id="KW-1185">Reference proteome</keyword>
<gene>
    <name evidence="2" type="ORF">H744_2c0123</name>
</gene>
<proteinExistence type="predicted"/>
<dbReference type="Proteomes" id="UP000032303">
    <property type="component" value="Chromosome 2"/>
</dbReference>
<dbReference type="HOGENOM" id="CLU_1453168_0_0_6"/>
<keyword evidence="1" id="KW-1133">Transmembrane helix</keyword>